<name>A0A1D9MAP0_9RHOB</name>
<dbReference type="EMBL" id="CP017781">
    <property type="protein sequence ID" value="AOZ68789.1"/>
    <property type="molecule type" value="Genomic_DNA"/>
</dbReference>
<feature type="transmembrane region" description="Helical" evidence="1">
    <location>
        <begin position="29"/>
        <end position="52"/>
    </location>
</feature>
<accession>A0A1D9MAP0</accession>
<evidence type="ECO:0000313" key="2">
    <source>
        <dbReference type="EMBL" id="AOZ68789.1"/>
    </source>
</evidence>
<keyword evidence="1" id="KW-0812">Transmembrane</keyword>
<keyword evidence="3" id="KW-1185">Reference proteome</keyword>
<dbReference type="STRING" id="1850250.LPB142_05210"/>
<keyword evidence="1" id="KW-1133">Transmembrane helix</keyword>
<dbReference type="RefSeq" id="WP_071165724.1">
    <property type="nucleotide sequence ID" value="NZ_CP017781.1"/>
</dbReference>
<keyword evidence="1" id="KW-0472">Membrane</keyword>
<evidence type="ECO:0000256" key="1">
    <source>
        <dbReference type="SAM" id="Phobius"/>
    </source>
</evidence>
<gene>
    <name evidence="2" type="ORF">LPB142_05210</name>
</gene>
<proteinExistence type="predicted"/>
<feature type="transmembrane region" description="Helical" evidence="1">
    <location>
        <begin position="58"/>
        <end position="76"/>
    </location>
</feature>
<evidence type="ECO:0000313" key="3">
    <source>
        <dbReference type="Proteomes" id="UP000176562"/>
    </source>
</evidence>
<reference evidence="2 3" key="1">
    <citation type="submission" date="2016-10" db="EMBL/GenBank/DDBJ databases">
        <title>Rhodobacter sp. LPB0142, isolated from sea water.</title>
        <authorList>
            <person name="Kim E."/>
            <person name="Yi H."/>
        </authorList>
    </citation>
    <scope>NUCLEOTIDE SEQUENCE [LARGE SCALE GENOMIC DNA]</scope>
    <source>
        <strain evidence="2 3">LPB0142</strain>
    </source>
</reference>
<dbReference type="KEGG" id="rhp:LPB142_05210"/>
<sequence>MPSIVPPNPTTDHDVLILRAGPRSARGGLIWRGVGTSLALIGGVTVLGLLAAGAELPALIFWGGCAAIVGLGGLGIRQIGRAPRQCLRIDPGAGRVSLRTWPLRGAPSEVGCALDALEAPRVYLLPSAPDSSETPILEVTLAGGARIASDEFTSEEEARACAARIRAMIAAAG</sequence>
<protein>
    <submittedName>
        <fullName evidence="2">Uncharacterized protein</fullName>
    </submittedName>
</protein>
<organism evidence="2 3">
    <name type="scientific">Rhodobacter xanthinilyticus</name>
    <dbReference type="NCBI Taxonomy" id="1850250"/>
    <lineage>
        <taxon>Bacteria</taxon>
        <taxon>Pseudomonadati</taxon>
        <taxon>Pseudomonadota</taxon>
        <taxon>Alphaproteobacteria</taxon>
        <taxon>Rhodobacterales</taxon>
        <taxon>Rhodobacter group</taxon>
        <taxon>Rhodobacter</taxon>
    </lineage>
</organism>
<dbReference type="Proteomes" id="UP000176562">
    <property type="component" value="Chromosome"/>
</dbReference>
<dbReference type="AlphaFoldDB" id="A0A1D9MAP0"/>